<reference evidence="6" key="1">
    <citation type="journal article" date="2020" name="Molecules">
        <title>Signalling and Bioactive Metabolites from Streptomyces sp. RK44.</title>
        <authorList>
            <person name="Fang Q."/>
            <person name="Maglangit F."/>
            <person name="Wu L."/>
            <person name="Ebel R."/>
            <person name="Kyeremeh K."/>
            <person name="Andersen J.H."/>
            <person name="Annang F."/>
            <person name="Perez-Moreno G."/>
            <person name="Reyes F."/>
            <person name="Deng H."/>
        </authorList>
    </citation>
    <scope>NUCLEOTIDE SEQUENCE</scope>
    <source>
        <strain evidence="6">RK44</strain>
    </source>
</reference>
<evidence type="ECO:0000256" key="3">
    <source>
        <dbReference type="ARBA" id="ARBA00022801"/>
    </source>
</evidence>
<dbReference type="InterPro" id="IPR006385">
    <property type="entry name" value="HAD_hydro_SerB1"/>
</dbReference>
<protein>
    <submittedName>
        <fullName evidence="6">AHFA-P</fullName>
    </submittedName>
</protein>
<dbReference type="SUPFAM" id="SSF56784">
    <property type="entry name" value="HAD-like"/>
    <property type="match status" value="1"/>
</dbReference>
<keyword evidence="2" id="KW-0479">Metal-binding</keyword>
<evidence type="ECO:0000256" key="2">
    <source>
        <dbReference type="ARBA" id="ARBA00022723"/>
    </source>
</evidence>
<evidence type="ECO:0000256" key="1">
    <source>
        <dbReference type="ARBA" id="ARBA00009184"/>
    </source>
</evidence>
<proteinExistence type="inferred from homology"/>
<dbReference type="NCBIfam" id="TIGR01488">
    <property type="entry name" value="HAD-SF-IB"/>
    <property type="match status" value="1"/>
</dbReference>
<dbReference type="Gene3D" id="1.20.1440.100">
    <property type="entry name" value="SG protein - dephosphorylation function"/>
    <property type="match status" value="1"/>
</dbReference>
<comment type="similarity">
    <text evidence="1">Belongs to the HAD-like hydrolase superfamily. SerB family.</text>
</comment>
<dbReference type="Pfam" id="PF12710">
    <property type="entry name" value="HAD"/>
    <property type="match status" value="1"/>
</dbReference>
<evidence type="ECO:0000256" key="5">
    <source>
        <dbReference type="SAM" id="MobiDB-lite"/>
    </source>
</evidence>
<dbReference type="InterPro" id="IPR036412">
    <property type="entry name" value="HAD-like_sf"/>
</dbReference>
<organism evidence="6">
    <name type="scientific">Streptomyces sp. RK44</name>
    <dbReference type="NCBI Taxonomy" id="2689578"/>
    <lineage>
        <taxon>Bacteria</taxon>
        <taxon>Bacillati</taxon>
        <taxon>Actinomycetota</taxon>
        <taxon>Actinomycetes</taxon>
        <taxon>Kitasatosporales</taxon>
        <taxon>Streptomycetaceae</taxon>
        <taxon>Streptomyces</taxon>
    </lineage>
</organism>
<dbReference type="NCBIfam" id="TIGR01490">
    <property type="entry name" value="HAD-SF-IB-hyp1"/>
    <property type="match status" value="1"/>
</dbReference>
<dbReference type="InterPro" id="IPR023214">
    <property type="entry name" value="HAD_sf"/>
</dbReference>
<evidence type="ECO:0000313" key="6">
    <source>
        <dbReference type="EMBL" id="QHU79167.1"/>
    </source>
</evidence>
<dbReference type="PANTHER" id="PTHR43344">
    <property type="entry name" value="PHOSPHOSERINE PHOSPHATASE"/>
    <property type="match status" value="1"/>
</dbReference>
<name>A0A6C0M7Q7_9ACTN</name>
<dbReference type="GO" id="GO:0046872">
    <property type="term" value="F:metal ion binding"/>
    <property type="evidence" value="ECO:0007669"/>
    <property type="project" value="UniProtKB-KW"/>
</dbReference>
<dbReference type="InterPro" id="IPR050582">
    <property type="entry name" value="HAD-like_SerB"/>
</dbReference>
<feature type="region of interest" description="Disordered" evidence="5">
    <location>
        <begin position="220"/>
        <end position="243"/>
    </location>
</feature>
<dbReference type="PANTHER" id="PTHR43344:SF13">
    <property type="entry name" value="PHOSPHATASE RV3661-RELATED"/>
    <property type="match status" value="1"/>
</dbReference>
<dbReference type="EMBL" id="MN906804">
    <property type="protein sequence ID" value="QHU79167.1"/>
    <property type="molecule type" value="Genomic_DNA"/>
</dbReference>
<dbReference type="GO" id="GO:0016787">
    <property type="term" value="F:hydrolase activity"/>
    <property type="evidence" value="ECO:0007669"/>
    <property type="project" value="UniProtKB-KW"/>
</dbReference>
<keyword evidence="4" id="KW-0460">Magnesium</keyword>
<dbReference type="AlphaFoldDB" id="A0A6C0M7Q7"/>
<keyword evidence="3" id="KW-0378">Hydrolase</keyword>
<sequence>MTEARHRPSIAFFDVDETLLATKTLLDFWDFWAASGAWPLPGRVPDLRALVAAGGDRDTLNREYYRRFAGVPVDTLASAARRWYHAHSRGPRAFVTTAVEAIGTHRCRGDEVVLVSGSLRPLLEAVAEDFGAAAVRCAEQCVTADGLLTGEVDRPMIGQAKADAVAAVVRERGVRAEDCWAYGDHVSDLAMLRSVGHPVVVGGSPPLTAEARRAGWTVLAGHTGPRRTAAGGERSAATSENSR</sequence>
<accession>A0A6C0M7Q7</accession>
<evidence type="ECO:0000256" key="4">
    <source>
        <dbReference type="ARBA" id="ARBA00022842"/>
    </source>
</evidence>
<dbReference type="Gene3D" id="3.40.50.1000">
    <property type="entry name" value="HAD superfamily/HAD-like"/>
    <property type="match status" value="1"/>
</dbReference>